<dbReference type="Proteomes" id="UP001589607">
    <property type="component" value="Unassembled WGS sequence"/>
</dbReference>
<dbReference type="Pfam" id="PF15595">
    <property type="entry name" value="Imm51"/>
    <property type="match status" value="1"/>
</dbReference>
<accession>A0ABV5GUB7</accession>
<protein>
    <submittedName>
        <fullName evidence="1">Imm51 family immunity protein</fullName>
    </submittedName>
</protein>
<sequence>MNSKNIILANIDQIVVENGIWENDKLSPIFLSALEINDKGEDKISYQLEFGSWEKLGKVNTLLHKNGIELDGYGWELFIRKFIRERNPTLEKNIKGDSESETCVLWGDNLENYISLLDNITLFINLEL</sequence>
<evidence type="ECO:0000313" key="1">
    <source>
        <dbReference type="EMBL" id="MFB9098983.1"/>
    </source>
</evidence>
<gene>
    <name evidence="1" type="ORF">ACFFVF_20940</name>
</gene>
<name>A0ABV5GUB7_9FLAO</name>
<dbReference type="EMBL" id="JBHMEY010000097">
    <property type="protein sequence ID" value="MFB9098983.1"/>
    <property type="molecule type" value="Genomic_DNA"/>
</dbReference>
<keyword evidence="2" id="KW-1185">Reference proteome</keyword>
<comment type="caution">
    <text evidence="1">The sequence shown here is derived from an EMBL/GenBank/DDBJ whole genome shotgun (WGS) entry which is preliminary data.</text>
</comment>
<dbReference type="InterPro" id="IPR028956">
    <property type="entry name" value="Imm51"/>
</dbReference>
<proteinExistence type="predicted"/>
<organism evidence="1 2">
    <name type="scientific">Flavobacterium jumunjinense</name>
    <dbReference type="NCBI Taxonomy" id="998845"/>
    <lineage>
        <taxon>Bacteria</taxon>
        <taxon>Pseudomonadati</taxon>
        <taxon>Bacteroidota</taxon>
        <taxon>Flavobacteriia</taxon>
        <taxon>Flavobacteriales</taxon>
        <taxon>Flavobacteriaceae</taxon>
        <taxon>Flavobacterium</taxon>
    </lineage>
</organism>
<reference evidence="1 2" key="1">
    <citation type="submission" date="2024-09" db="EMBL/GenBank/DDBJ databases">
        <authorList>
            <person name="Sun Q."/>
            <person name="Mori K."/>
        </authorList>
    </citation>
    <scope>NUCLEOTIDE SEQUENCE [LARGE SCALE GENOMIC DNA]</scope>
    <source>
        <strain evidence="1 2">CECT 7955</strain>
    </source>
</reference>
<dbReference type="RefSeq" id="WP_236456862.1">
    <property type="nucleotide sequence ID" value="NZ_CBCSGE010000030.1"/>
</dbReference>
<evidence type="ECO:0000313" key="2">
    <source>
        <dbReference type="Proteomes" id="UP001589607"/>
    </source>
</evidence>